<keyword evidence="3" id="KW-0472">Membrane</keyword>
<comment type="caution">
    <text evidence="4">The sequence shown here is derived from an EMBL/GenBank/DDBJ whole genome shotgun (WGS) entry which is preliminary data.</text>
</comment>
<keyword evidence="2" id="KW-0812">Transmembrane</keyword>
<dbReference type="AlphaFoldDB" id="A0A9N9IBU8"/>
<dbReference type="GO" id="GO:0016020">
    <property type="term" value="C:membrane"/>
    <property type="evidence" value="ECO:0007669"/>
    <property type="project" value="UniProtKB-SubCell"/>
</dbReference>
<evidence type="ECO:0000313" key="4">
    <source>
        <dbReference type="EMBL" id="CAG8729500.1"/>
    </source>
</evidence>
<name>A0A9N9IBU8_9GLOM</name>
<reference evidence="4" key="1">
    <citation type="submission" date="2021-06" db="EMBL/GenBank/DDBJ databases">
        <authorList>
            <person name="Kallberg Y."/>
            <person name="Tangrot J."/>
            <person name="Rosling A."/>
        </authorList>
    </citation>
    <scope>NUCLEOTIDE SEQUENCE</scope>
    <source>
        <strain evidence="4">UK204</strain>
    </source>
</reference>
<dbReference type="Proteomes" id="UP000789570">
    <property type="component" value="Unassembled WGS sequence"/>
</dbReference>
<dbReference type="GO" id="GO:0030428">
    <property type="term" value="C:cell septum"/>
    <property type="evidence" value="ECO:0007669"/>
    <property type="project" value="TreeGrafter"/>
</dbReference>
<gene>
    <name evidence="4" type="ORF">FCALED_LOCUS14892</name>
</gene>
<dbReference type="GO" id="GO:0071944">
    <property type="term" value="C:cell periphery"/>
    <property type="evidence" value="ECO:0007669"/>
    <property type="project" value="TreeGrafter"/>
</dbReference>
<accession>A0A9N9IBU8</accession>
<evidence type="ECO:0000256" key="1">
    <source>
        <dbReference type="ARBA" id="ARBA00004141"/>
    </source>
</evidence>
<dbReference type="EMBL" id="CAJVPQ010011924">
    <property type="protein sequence ID" value="CAG8729500.1"/>
    <property type="molecule type" value="Genomic_DNA"/>
</dbReference>
<sequence>PGKHYHDEEDGFHFCDTKCQFCECFVRVIQLPHGHTQLHDNKHGNMIPNQFSDDEEYAGYKLINQGKFVPCNLYCKDLGRHRHVDYCQNEKACKSGQDIQLINKSAGDVERTTIGCFANRLNNEQTYSQEFFNQVHFRYDWFLPWQLGKISKKPKIDGEHSMRITHDSLASTDYSDKHKLLMVIADGDITGSDNDKTTPEIYEDLIEPFNYLVSSLRYHKSYLAIGETGTPEERKGLKAGNRGKRDSQLILTIVLVRCVASMERDPTVMGLCGETKIANMKTSWNIIYTSHYLGKSYESIFGGVTCLSGYSCIVSSTWILRTLSKRKMIYVPKVICKTIVPDEFKVLLSQKKKMDYLYDT</sequence>
<protein>
    <submittedName>
        <fullName evidence="4">7062_t:CDS:1</fullName>
    </submittedName>
</protein>
<evidence type="ECO:0000256" key="2">
    <source>
        <dbReference type="ARBA" id="ARBA00022692"/>
    </source>
</evidence>
<proteinExistence type="predicted"/>
<dbReference type="PANTHER" id="PTHR22914">
    <property type="entry name" value="CHITIN SYNTHASE"/>
    <property type="match status" value="1"/>
</dbReference>
<dbReference type="OrthoDB" id="2435381at2759"/>
<keyword evidence="5" id="KW-1185">Reference proteome</keyword>
<dbReference type="GO" id="GO:0006031">
    <property type="term" value="P:chitin biosynthetic process"/>
    <property type="evidence" value="ECO:0007669"/>
    <property type="project" value="TreeGrafter"/>
</dbReference>
<dbReference type="Pfam" id="PF03142">
    <property type="entry name" value="Chitin_synth_2"/>
    <property type="match status" value="3"/>
</dbReference>
<dbReference type="PANTHER" id="PTHR22914:SF41">
    <property type="entry name" value="CHITIN SYNTHASE 7"/>
    <property type="match status" value="1"/>
</dbReference>
<evidence type="ECO:0000256" key="3">
    <source>
        <dbReference type="ARBA" id="ARBA00023136"/>
    </source>
</evidence>
<comment type="subcellular location">
    <subcellularLocation>
        <location evidence="1">Membrane</location>
        <topology evidence="1">Multi-pass membrane protein</topology>
    </subcellularLocation>
</comment>
<dbReference type="InterPro" id="IPR004835">
    <property type="entry name" value="Chitin_synth"/>
</dbReference>
<organism evidence="4 5">
    <name type="scientific">Funneliformis caledonium</name>
    <dbReference type="NCBI Taxonomy" id="1117310"/>
    <lineage>
        <taxon>Eukaryota</taxon>
        <taxon>Fungi</taxon>
        <taxon>Fungi incertae sedis</taxon>
        <taxon>Mucoromycota</taxon>
        <taxon>Glomeromycotina</taxon>
        <taxon>Glomeromycetes</taxon>
        <taxon>Glomerales</taxon>
        <taxon>Glomeraceae</taxon>
        <taxon>Funneliformis</taxon>
    </lineage>
</organism>
<feature type="non-terminal residue" evidence="4">
    <location>
        <position position="360"/>
    </location>
</feature>
<evidence type="ECO:0000313" key="5">
    <source>
        <dbReference type="Proteomes" id="UP000789570"/>
    </source>
</evidence>
<dbReference type="GO" id="GO:0004100">
    <property type="term" value="F:chitin synthase activity"/>
    <property type="evidence" value="ECO:0007669"/>
    <property type="project" value="InterPro"/>
</dbReference>